<organism evidence="1 2">
    <name type="scientific">Parelaphostrongylus tenuis</name>
    <name type="common">Meningeal worm</name>
    <dbReference type="NCBI Taxonomy" id="148309"/>
    <lineage>
        <taxon>Eukaryota</taxon>
        <taxon>Metazoa</taxon>
        <taxon>Ecdysozoa</taxon>
        <taxon>Nematoda</taxon>
        <taxon>Chromadorea</taxon>
        <taxon>Rhabditida</taxon>
        <taxon>Rhabditina</taxon>
        <taxon>Rhabditomorpha</taxon>
        <taxon>Strongyloidea</taxon>
        <taxon>Metastrongylidae</taxon>
        <taxon>Parelaphostrongylus</taxon>
    </lineage>
</organism>
<dbReference type="Proteomes" id="UP001196413">
    <property type="component" value="Unassembled WGS sequence"/>
</dbReference>
<protein>
    <recommendedName>
        <fullName evidence="3">Reverse transcriptase domain-containing protein</fullName>
    </recommendedName>
</protein>
<gene>
    <name evidence="1" type="ORF">KIN20_028960</name>
</gene>
<keyword evidence="2" id="KW-1185">Reference proteome</keyword>
<accession>A0AAD5R1Y4</accession>
<comment type="caution">
    <text evidence="1">The sequence shown here is derived from an EMBL/GenBank/DDBJ whole genome shotgun (WGS) entry which is preliminary data.</text>
</comment>
<dbReference type="EMBL" id="JAHQIW010006045">
    <property type="protein sequence ID" value="KAJ1367931.1"/>
    <property type="molecule type" value="Genomic_DNA"/>
</dbReference>
<sequence length="147" mass="16888">MTLTSSRHAQIRPQSWTTVASAERRMKICAGLCTISEPGPFIFQVSNFDREKVVRFCGTIYPKLFTAIQWTAKPFEWDQKGMLINGNFLLNFRFTDDIVIFPKSTSEAETVLKDLNGARKRTDLRIQLMKAQFIHTIGALIMGHRFE</sequence>
<evidence type="ECO:0000313" key="1">
    <source>
        <dbReference type="EMBL" id="KAJ1367931.1"/>
    </source>
</evidence>
<evidence type="ECO:0008006" key="3">
    <source>
        <dbReference type="Google" id="ProtNLM"/>
    </source>
</evidence>
<dbReference type="AlphaFoldDB" id="A0AAD5R1Y4"/>
<name>A0AAD5R1Y4_PARTN</name>
<reference evidence="1" key="1">
    <citation type="submission" date="2021-06" db="EMBL/GenBank/DDBJ databases">
        <title>Parelaphostrongylus tenuis whole genome reference sequence.</title>
        <authorList>
            <person name="Garwood T.J."/>
            <person name="Larsen P.A."/>
            <person name="Fountain-Jones N.M."/>
            <person name="Garbe J.R."/>
            <person name="Macchietto M.G."/>
            <person name="Kania S.A."/>
            <person name="Gerhold R.W."/>
            <person name="Richards J.E."/>
            <person name="Wolf T.M."/>
        </authorList>
    </citation>
    <scope>NUCLEOTIDE SEQUENCE</scope>
    <source>
        <strain evidence="1">MNPRO001-30</strain>
        <tissue evidence="1">Meninges</tissue>
    </source>
</reference>
<proteinExistence type="predicted"/>
<evidence type="ECO:0000313" key="2">
    <source>
        <dbReference type="Proteomes" id="UP001196413"/>
    </source>
</evidence>